<proteinExistence type="predicted"/>
<dbReference type="Pfam" id="PF11709">
    <property type="entry name" value="Mit_ribos_Mrp51"/>
    <property type="match status" value="1"/>
</dbReference>
<sequence>MASRSVSPGGALLRASRVFSIPPPLPRPMGELSSTAIFNSDTATLPHPIHQSITTPQSSLARGDWGFKRPLPLRSTTKTSTPFIRVEAIDTFEHITEFNSSADHSITLQKWQEMGVPLTTAMPDTNRGDFKAGEVRSVFESDLDSIAESDGGSRGKEDTRWKFKGPWLAGQTEGDFNAFLTSEVRKRKPEFQQYLRTACAKALTTEARHAAEGEMPPAVEASEVTEAQFTEFVKGLRNTRAELYKHIRDFLDLPPAPAKKVDVEQLLRNNGVNIPDNNVLPASRSPYAETGPPKTHPSAGLSYSLTNAHTYNHPVWGPQKNPPPVQSRVVMPKSAATGQFGAALGVGGFVTELPAGQDSFNLGGSGRFSRQHRQKEAPGTLTVDPSKVGGSKLWVHPTKAHVDPKGRVVLTVESGDPEAVAVHEGTTDQIPVVATPKLSSRTYGMGHAPSFDNLGARRNTGRGYGLNLGGRSEQAPARKEKPGKQDDPLSQLTGLM</sequence>
<protein>
    <recommendedName>
        <fullName evidence="4">Mitochondrial ribosomal protein MRP51</fullName>
    </recommendedName>
</protein>
<dbReference type="GO" id="GO:0003735">
    <property type="term" value="F:structural constituent of ribosome"/>
    <property type="evidence" value="ECO:0007669"/>
    <property type="project" value="TreeGrafter"/>
</dbReference>
<dbReference type="OrthoDB" id="3913595at2759"/>
<evidence type="ECO:0000256" key="1">
    <source>
        <dbReference type="SAM" id="MobiDB-lite"/>
    </source>
</evidence>
<dbReference type="GO" id="GO:0005763">
    <property type="term" value="C:mitochondrial small ribosomal subunit"/>
    <property type="evidence" value="ECO:0007669"/>
    <property type="project" value="TreeGrafter"/>
</dbReference>
<dbReference type="PANTHER" id="PTHR28058">
    <property type="entry name" value="37S RIBOSOMAL PROTEIN MRP51, MITOCHONDRIAL"/>
    <property type="match status" value="1"/>
</dbReference>
<name>A0A8H7THK0_9HELO</name>
<evidence type="ECO:0008006" key="4">
    <source>
        <dbReference type="Google" id="ProtNLM"/>
    </source>
</evidence>
<evidence type="ECO:0000313" key="3">
    <source>
        <dbReference type="Proteomes" id="UP000664132"/>
    </source>
</evidence>
<dbReference type="GO" id="GO:0070124">
    <property type="term" value="P:mitochondrial translational initiation"/>
    <property type="evidence" value="ECO:0007669"/>
    <property type="project" value="TreeGrafter"/>
</dbReference>
<dbReference type="InterPro" id="IPR016712">
    <property type="entry name" value="Rbsml_bS1m-like"/>
</dbReference>
<organism evidence="2 3">
    <name type="scientific">Cadophora malorum</name>
    <dbReference type="NCBI Taxonomy" id="108018"/>
    <lineage>
        <taxon>Eukaryota</taxon>
        <taxon>Fungi</taxon>
        <taxon>Dikarya</taxon>
        <taxon>Ascomycota</taxon>
        <taxon>Pezizomycotina</taxon>
        <taxon>Leotiomycetes</taxon>
        <taxon>Helotiales</taxon>
        <taxon>Ploettnerulaceae</taxon>
        <taxon>Cadophora</taxon>
    </lineage>
</organism>
<feature type="region of interest" description="Disordered" evidence="1">
    <location>
        <begin position="449"/>
        <end position="496"/>
    </location>
</feature>
<dbReference type="PANTHER" id="PTHR28058:SF1">
    <property type="entry name" value="SMALL RIBOSOMAL SUBUNIT PROTEIN BS1M"/>
    <property type="match status" value="1"/>
</dbReference>
<feature type="compositionally biased region" description="Basic and acidic residues" evidence="1">
    <location>
        <begin position="476"/>
        <end position="487"/>
    </location>
</feature>
<comment type="caution">
    <text evidence="2">The sequence shown here is derived from an EMBL/GenBank/DDBJ whole genome shotgun (WGS) entry which is preliminary data.</text>
</comment>
<dbReference type="EMBL" id="JAFJYH010000114">
    <property type="protein sequence ID" value="KAG4419046.1"/>
    <property type="molecule type" value="Genomic_DNA"/>
</dbReference>
<evidence type="ECO:0000313" key="2">
    <source>
        <dbReference type="EMBL" id="KAG4419046.1"/>
    </source>
</evidence>
<dbReference type="AlphaFoldDB" id="A0A8H7THK0"/>
<gene>
    <name evidence="2" type="ORF">IFR04_007822</name>
</gene>
<keyword evidence="3" id="KW-1185">Reference proteome</keyword>
<feature type="region of interest" description="Disordered" evidence="1">
    <location>
        <begin position="277"/>
        <end position="298"/>
    </location>
</feature>
<accession>A0A8H7THK0</accession>
<reference evidence="2" key="1">
    <citation type="submission" date="2021-02" db="EMBL/GenBank/DDBJ databases">
        <title>Genome sequence Cadophora malorum strain M34.</title>
        <authorList>
            <person name="Stefanovic E."/>
            <person name="Vu D."/>
            <person name="Scully C."/>
            <person name="Dijksterhuis J."/>
            <person name="Roader J."/>
            <person name="Houbraken J."/>
        </authorList>
    </citation>
    <scope>NUCLEOTIDE SEQUENCE</scope>
    <source>
        <strain evidence="2">M34</strain>
    </source>
</reference>
<dbReference type="Proteomes" id="UP000664132">
    <property type="component" value="Unassembled WGS sequence"/>
</dbReference>